<organism evidence="6 7">
    <name type="scientific">Chaetomium strumarium</name>
    <dbReference type="NCBI Taxonomy" id="1170767"/>
    <lineage>
        <taxon>Eukaryota</taxon>
        <taxon>Fungi</taxon>
        <taxon>Dikarya</taxon>
        <taxon>Ascomycota</taxon>
        <taxon>Pezizomycotina</taxon>
        <taxon>Sordariomycetes</taxon>
        <taxon>Sordariomycetidae</taxon>
        <taxon>Sordariales</taxon>
        <taxon>Chaetomiaceae</taxon>
        <taxon>Chaetomium</taxon>
    </lineage>
</organism>
<dbReference type="GO" id="GO:0008270">
    <property type="term" value="F:zinc ion binding"/>
    <property type="evidence" value="ECO:0007669"/>
    <property type="project" value="UniProtKB-KW"/>
</dbReference>
<dbReference type="GeneID" id="87885694"/>
<dbReference type="Pfam" id="PF13639">
    <property type="entry name" value="zf-RING_2"/>
    <property type="match status" value="1"/>
</dbReference>
<protein>
    <recommendedName>
        <fullName evidence="5">RING-type domain-containing protein</fullName>
    </recommendedName>
</protein>
<keyword evidence="7" id="KW-1185">Reference proteome</keyword>
<dbReference type="SUPFAM" id="SSF57850">
    <property type="entry name" value="RING/U-box"/>
    <property type="match status" value="1"/>
</dbReference>
<evidence type="ECO:0000259" key="5">
    <source>
        <dbReference type="PROSITE" id="PS50089"/>
    </source>
</evidence>
<evidence type="ECO:0000256" key="3">
    <source>
        <dbReference type="ARBA" id="ARBA00022833"/>
    </source>
</evidence>
<comment type="caution">
    <text evidence="6">The sequence shown here is derived from an EMBL/GenBank/DDBJ whole genome shotgun (WGS) entry which is preliminary data.</text>
</comment>
<evidence type="ECO:0000256" key="1">
    <source>
        <dbReference type="ARBA" id="ARBA00022723"/>
    </source>
</evidence>
<evidence type="ECO:0000313" key="6">
    <source>
        <dbReference type="EMBL" id="KAK3307069.1"/>
    </source>
</evidence>
<dbReference type="Proteomes" id="UP001273166">
    <property type="component" value="Unassembled WGS sequence"/>
</dbReference>
<reference evidence="6" key="2">
    <citation type="submission" date="2023-06" db="EMBL/GenBank/DDBJ databases">
        <authorList>
            <consortium name="Lawrence Berkeley National Laboratory"/>
            <person name="Mondo S.J."/>
            <person name="Hensen N."/>
            <person name="Bonometti L."/>
            <person name="Westerberg I."/>
            <person name="Brannstrom I.O."/>
            <person name="Guillou S."/>
            <person name="Cros-Aarteil S."/>
            <person name="Calhoun S."/>
            <person name="Haridas S."/>
            <person name="Kuo A."/>
            <person name="Pangilinan J."/>
            <person name="Riley R."/>
            <person name="Labutti K."/>
            <person name="Andreopoulos B."/>
            <person name="Lipzen A."/>
            <person name="Chen C."/>
            <person name="Yanf M."/>
            <person name="Daum C."/>
            <person name="Ng V."/>
            <person name="Clum A."/>
            <person name="Steindorff A."/>
            <person name="Ohm R."/>
            <person name="Martin F."/>
            <person name="Silar P."/>
            <person name="Natvig D."/>
            <person name="Lalanne C."/>
            <person name="Gautier V."/>
            <person name="Ament-Velasquez S.L."/>
            <person name="Kruys A."/>
            <person name="Hutchinson M.I."/>
            <person name="Powell A.J."/>
            <person name="Barry K."/>
            <person name="Miller A.N."/>
            <person name="Grigoriev I.V."/>
            <person name="Debuchy R."/>
            <person name="Gladieux P."/>
            <person name="Thoren M.H."/>
            <person name="Johannesson H."/>
        </authorList>
    </citation>
    <scope>NUCLEOTIDE SEQUENCE</scope>
    <source>
        <strain evidence="6">CBS 333.67</strain>
    </source>
</reference>
<dbReference type="Gene3D" id="3.30.40.10">
    <property type="entry name" value="Zinc/RING finger domain, C3HC4 (zinc finger)"/>
    <property type="match status" value="1"/>
</dbReference>
<name>A0AAJ0M375_9PEZI</name>
<feature type="domain" description="RING-type" evidence="5">
    <location>
        <begin position="27"/>
        <end position="77"/>
    </location>
</feature>
<dbReference type="PANTHER" id="PTHR15710">
    <property type="entry name" value="E3 UBIQUITIN-PROTEIN LIGASE PRAJA"/>
    <property type="match status" value="1"/>
</dbReference>
<dbReference type="SMART" id="SM00184">
    <property type="entry name" value="RING"/>
    <property type="match status" value="1"/>
</dbReference>
<dbReference type="AlphaFoldDB" id="A0AAJ0M375"/>
<accession>A0AAJ0M375</accession>
<dbReference type="PROSITE" id="PS50089">
    <property type="entry name" value="ZF_RING_2"/>
    <property type="match status" value="1"/>
</dbReference>
<dbReference type="EMBL" id="JAUDZG010000003">
    <property type="protein sequence ID" value="KAK3307069.1"/>
    <property type="molecule type" value="Genomic_DNA"/>
</dbReference>
<keyword evidence="2 4" id="KW-0863">Zinc-finger</keyword>
<proteinExistence type="predicted"/>
<dbReference type="InterPro" id="IPR013083">
    <property type="entry name" value="Znf_RING/FYVE/PHD"/>
</dbReference>
<dbReference type="InterPro" id="IPR001841">
    <property type="entry name" value="Znf_RING"/>
</dbReference>
<dbReference type="RefSeq" id="XP_062722849.1">
    <property type="nucleotide sequence ID" value="XM_062866865.1"/>
</dbReference>
<sequence>MANTTEMGCYVPDPKRSFVFSPIALFCAICTESKLAFPSSDKYIGDSTPSLLPCGHVFGEQCLQLWLQDHDTCPVCRYKLQYELCAHPILPCRLTYYDIMFVPRTIPDGGTVGTQCAPCKRETDRRVAAELWFPLAERYYQHKLACERRGISPADNYLVVRAKAALEKMMAKLAPPDDQQW</sequence>
<gene>
    <name evidence="6" type="ORF">B0T15DRAFT_492569</name>
</gene>
<reference evidence="6" key="1">
    <citation type="journal article" date="2023" name="Mol. Phylogenet. Evol.">
        <title>Genome-scale phylogeny and comparative genomics of the fungal order Sordariales.</title>
        <authorList>
            <person name="Hensen N."/>
            <person name="Bonometti L."/>
            <person name="Westerberg I."/>
            <person name="Brannstrom I.O."/>
            <person name="Guillou S."/>
            <person name="Cros-Aarteil S."/>
            <person name="Calhoun S."/>
            <person name="Haridas S."/>
            <person name="Kuo A."/>
            <person name="Mondo S."/>
            <person name="Pangilinan J."/>
            <person name="Riley R."/>
            <person name="LaButti K."/>
            <person name="Andreopoulos B."/>
            <person name="Lipzen A."/>
            <person name="Chen C."/>
            <person name="Yan M."/>
            <person name="Daum C."/>
            <person name="Ng V."/>
            <person name="Clum A."/>
            <person name="Steindorff A."/>
            <person name="Ohm R.A."/>
            <person name="Martin F."/>
            <person name="Silar P."/>
            <person name="Natvig D.O."/>
            <person name="Lalanne C."/>
            <person name="Gautier V."/>
            <person name="Ament-Velasquez S.L."/>
            <person name="Kruys A."/>
            <person name="Hutchinson M.I."/>
            <person name="Powell A.J."/>
            <person name="Barry K."/>
            <person name="Miller A.N."/>
            <person name="Grigoriev I.V."/>
            <person name="Debuchy R."/>
            <person name="Gladieux P."/>
            <person name="Hiltunen Thoren M."/>
            <person name="Johannesson H."/>
        </authorList>
    </citation>
    <scope>NUCLEOTIDE SEQUENCE</scope>
    <source>
        <strain evidence="6">CBS 333.67</strain>
    </source>
</reference>
<evidence type="ECO:0000313" key="7">
    <source>
        <dbReference type="Proteomes" id="UP001273166"/>
    </source>
</evidence>
<evidence type="ECO:0000256" key="4">
    <source>
        <dbReference type="PROSITE-ProRule" id="PRU00175"/>
    </source>
</evidence>
<keyword evidence="1" id="KW-0479">Metal-binding</keyword>
<keyword evidence="3" id="KW-0862">Zinc</keyword>
<evidence type="ECO:0000256" key="2">
    <source>
        <dbReference type="ARBA" id="ARBA00022771"/>
    </source>
</evidence>